<evidence type="ECO:0000313" key="2">
    <source>
        <dbReference type="EMBL" id="NXQ38070.1"/>
    </source>
</evidence>
<dbReference type="GO" id="GO:0031523">
    <property type="term" value="C:Myb complex"/>
    <property type="evidence" value="ECO:0007669"/>
    <property type="project" value="TreeGrafter"/>
</dbReference>
<name>A0A7L2CL85_CATFU</name>
<feature type="compositionally biased region" description="Pro residues" evidence="1">
    <location>
        <begin position="82"/>
        <end position="97"/>
    </location>
</feature>
<keyword evidence="3" id="KW-1185">Reference proteome</keyword>
<dbReference type="GO" id="GO:0000122">
    <property type="term" value="P:negative regulation of transcription by RNA polymerase II"/>
    <property type="evidence" value="ECO:0007669"/>
    <property type="project" value="TreeGrafter"/>
</dbReference>
<evidence type="ECO:0000256" key="1">
    <source>
        <dbReference type="SAM" id="MobiDB-lite"/>
    </source>
</evidence>
<dbReference type="PANTHER" id="PTHR31336">
    <property type="entry name" value="LIN37 HOMOLOG"/>
    <property type="match status" value="1"/>
</dbReference>
<feature type="non-terminal residue" evidence="2">
    <location>
        <position position="133"/>
    </location>
</feature>
<dbReference type="Pfam" id="PF15306">
    <property type="entry name" value="LIN37"/>
    <property type="match status" value="1"/>
</dbReference>
<dbReference type="AlphaFoldDB" id="A0A7L2CL85"/>
<sequence length="133" mass="14498">RPPGRFPQQRRKKRREGGEGPETPPPKHNSFVIRLFDRSVELGQFPAGTPLYPVCRAWIGHSPAPAPPPDQAPPGAEDVVSLPPPGPALAPRVPSPLGPDEGGDGPDQVLDPAPSITSLIYKNMDRWKRVRQR</sequence>
<organism evidence="2 3">
    <name type="scientific">Catharus fuscescens</name>
    <name type="common">Veery</name>
    <name type="synonym">Turdus fuscescens</name>
    <dbReference type="NCBI Taxonomy" id="159581"/>
    <lineage>
        <taxon>Eukaryota</taxon>
        <taxon>Metazoa</taxon>
        <taxon>Chordata</taxon>
        <taxon>Craniata</taxon>
        <taxon>Vertebrata</taxon>
        <taxon>Euteleostomi</taxon>
        <taxon>Archelosauria</taxon>
        <taxon>Archosauria</taxon>
        <taxon>Dinosauria</taxon>
        <taxon>Saurischia</taxon>
        <taxon>Theropoda</taxon>
        <taxon>Coelurosauria</taxon>
        <taxon>Aves</taxon>
        <taxon>Neognathae</taxon>
        <taxon>Neoaves</taxon>
        <taxon>Telluraves</taxon>
        <taxon>Australaves</taxon>
        <taxon>Passeriformes</taxon>
        <taxon>Turdidae</taxon>
        <taxon>Catharus</taxon>
    </lineage>
</organism>
<feature type="non-terminal residue" evidence="2">
    <location>
        <position position="1"/>
    </location>
</feature>
<protein>
    <submittedName>
        <fullName evidence="2">LIN37 protein</fullName>
    </submittedName>
</protein>
<feature type="region of interest" description="Disordered" evidence="1">
    <location>
        <begin position="1"/>
        <end position="31"/>
    </location>
</feature>
<dbReference type="EMBL" id="VWYD01000937">
    <property type="protein sequence ID" value="NXQ38070.1"/>
    <property type="molecule type" value="Genomic_DNA"/>
</dbReference>
<evidence type="ECO:0000313" key="3">
    <source>
        <dbReference type="Proteomes" id="UP000519684"/>
    </source>
</evidence>
<dbReference type="InterPro" id="IPR028226">
    <property type="entry name" value="LIN37"/>
</dbReference>
<proteinExistence type="predicted"/>
<dbReference type="GO" id="GO:0017053">
    <property type="term" value="C:transcription repressor complex"/>
    <property type="evidence" value="ECO:0007669"/>
    <property type="project" value="InterPro"/>
</dbReference>
<reference evidence="2 3" key="1">
    <citation type="submission" date="2019-09" db="EMBL/GenBank/DDBJ databases">
        <title>Bird 10,000 Genomes (B10K) Project - Family phase.</title>
        <authorList>
            <person name="Zhang G."/>
        </authorList>
    </citation>
    <scope>NUCLEOTIDE SEQUENCE [LARGE SCALE GENOMIC DNA]</scope>
    <source>
        <strain evidence="2">B10K-DU-001-17</strain>
        <tissue evidence="2">Muscle</tissue>
    </source>
</reference>
<dbReference type="Proteomes" id="UP000519684">
    <property type="component" value="Unassembled WGS sequence"/>
</dbReference>
<accession>A0A7L2CL85</accession>
<gene>
    <name evidence="2" type="primary">Lin37</name>
    <name evidence="2" type="ORF">CATFUS_R15208</name>
</gene>
<dbReference type="PANTHER" id="PTHR31336:SF3">
    <property type="entry name" value="PROTEIN LIN-37 HOMOLOG"/>
    <property type="match status" value="1"/>
</dbReference>
<comment type="caution">
    <text evidence="2">The sequence shown here is derived from an EMBL/GenBank/DDBJ whole genome shotgun (WGS) entry which is preliminary data.</text>
</comment>
<feature type="region of interest" description="Disordered" evidence="1">
    <location>
        <begin position="59"/>
        <end position="115"/>
    </location>
</feature>